<dbReference type="Proteomes" id="UP001050691">
    <property type="component" value="Unassembled WGS sequence"/>
</dbReference>
<dbReference type="EMBL" id="BPWL01000012">
    <property type="protein sequence ID" value="GJJ16079.1"/>
    <property type="molecule type" value="Genomic_DNA"/>
</dbReference>
<proteinExistence type="predicted"/>
<gene>
    <name evidence="2" type="ORF">Clacol_010358</name>
</gene>
<evidence type="ECO:0000313" key="3">
    <source>
        <dbReference type="Proteomes" id="UP001050691"/>
    </source>
</evidence>
<name>A0AAV5AN98_9AGAM</name>
<keyword evidence="3" id="KW-1185">Reference proteome</keyword>
<accession>A0AAV5AN98</accession>
<organism evidence="2 3">
    <name type="scientific">Clathrus columnatus</name>
    <dbReference type="NCBI Taxonomy" id="1419009"/>
    <lineage>
        <taxon>Eukaryota</taxon>
        <taxon>Fungi</taxon>
        <taxon>Dikarya</taxon>
        <taxon>Basidiomycota</taxon>
        <taxon>Agaricomycotina</taxon>
        <taxon>Agaricomycetes</taxon>
        <taxon>Phallomycetidae</taxon>
        <taxon>Phallales</taxon>
        <taxon>Clathraceae</taxon>
        <taxon>Clathrus</taxon>
    </lineage>
</organism>
<evidence type="ECO:0000256" key="1">
    <source>
        <dbReference type="SAM" id="MobiDB-lite"/>
    </source>
</evidence>
<sequence length="117" mass="13301">MEVEAEFRGTKSWRYSPVASETGLSSIFMCEFTLDLRRRNAKNIALNQAAVDLSTLSFRDDPIQSMRSALGQFHEIIMAEMGERNDPEDVDGQSPELDGLQDETHFTDLEENNEEQV</sequence>
<comment type="caution">
    <text evidence="2">The sequence shown here is derived from an EMBL/GenBank/DDBJ whole genome shotgun (WGS) entry which is preliminary data.</text>
</comment>
<feature type="region of interest" description="Disordered" evidence="1">
    <location>
        <begin position="81"/>
        <end position="117"/>
    </location>
</feature>
<protein>
    <submittedName>
        <fullName evidence="2">Uncharacterized protein</fullName>
    </submittedName>
</protein>
<dbReference type="AlphaFoldDB" id="A0AAV5AN98"/>
<reference evidence="2" key="1">
    <citation type="submission" date="2021-10" db="EMBL/GenBank/DDBJ databases">
        <title>De novo Genome Assembly of Clathrus columnatus (Basidiomycota, Fungi) Using Illumina and Nanopore Sequence Data.</title>
        <authorList>
            <person name="Ogiso-Tanaka E."/>
            <person name="Itagaki H."/>
            <person name="Hosoya T."/>
            <person name="Hosaka K."/>
        </authorList>
    </citation>
    <scope>NUCLEOTIDE SEQUENCE</scope>
    <source>
        <strain evidence="2">MO-923</strain>
    </source>
</reference>
<evidence type="ECO:0000313" key="2">
    <source>
        <dbReference type="EMBL" id="GJJ16079.1"/>
    </source>
</evidence>